<keyword evidence="3" id="KW-0328">Glycosyltransferase</keyword>
<dbReference type="Proteomes" id="UP000723714">
    <property type="component" value="Unassembled WGS sequence"/>
</dbReference>
<dbReference type="RefSeq" id="WP_216243069.1">
    <property type="nucleotide sequence ID" value="NZ_JABACJ020000014.1"/>
</dbReference>
<evidence type="ECO:0000259" key="2">
    <source>
        <dbReference type="Pfam" id="PF13439"/>
    </source>
</evidence>
<proteinExistence type="predicted"/>
<dbReference type="PANTHER" id="PTHR45947:SF3">
    <property type="entry name" value="SULFOQUINOVOSYL TRANSFERASE SQD2"/>
    <property type="match status" value="1"/>
</dbReference>
<name>A0ABS6D6F9_9FIRM</name>
<keyword evidence="3" id="KW-0808">Transferase</keyword>
<dbReference type="InterPro" id="IPR001296">
    <property type="entry name" value="Glyco_trans_1"/>
</dbReference>
<dbReference type="InterPro" id="IPR050194">
    <property type="entry name" value="Glycosyltransferase_grp1"/>
</dbReference>
<evidence type="ECO:0000313" key="4">
    <source>
        <dbReference type="Proteomes" id="UP000723714"/>
    </source>
</evidence>
<dbReference type="EC" id="2.4.-.-" evidence="3"/>
<dbReference type="Pfam" id="PF00534">
    <property type="entry name" value="Glycos_transf_1"/>
    <property type="match status" value="1"/>
</dbReference>
<reference evidence="3 4" key="1">
    <citation type="submission" date="2021-06" db="EMBL/GenBank/DDBJ databases">
        <title>Faecalicatena sp. nov. isolated from porcine feces.</title>
        <authorList>
            <person name="Oh B.S."/>
            <person name="Lee J.H."/>
        </authorList>
    </citation>
    <scope>NUCLEOTIDE SEQUENCE [LARGE SCALE GENOMIC DNA]</scope>
    <source>
        <strain evidence="3 4">AGMB00832</strain>
    </source>
</reference>
<keyword evidence="4" id="KW-1185">Reference proteome</keyword>
<feature type="domain" description="Glycosyltransferase subfamily 4-like N-terminal" evidence="2">
    <location>
        <begin position="16"/>
        <end position="182"/>
    </location>
</feature>
<feature type="domain" description="Glycosyl transferase family 1" evidence="1">
    <location>
        <begin position="194"/>
        <end position="335"/>
    </location>
</feature>
<dbReference type="PANTHER" id="PTHR45947">
    <property type="entry name" value="SULFOQUINOVOSYL TRANSFERASE SQD2"/>
    <property type="match status" value="1"/>
</dbReference>
<organism evidence="3 4">
    <name type="scientific">Faecalicatena faecalis</name>
    <dbReference type="NCBI Taxonomy" id="2726362"/>
    <lineage>
        <taxon>Bacteria</taxon>
        <taxon>Bacillati</taxon>
        <taxon>Bacillota</taxon>
        <taxon>Clostridia</taxon>
        <taxon>Lachnospirales</taxon>
        <taxon>Lachnospiraceae</taxon>
        <taxon>Faecalicatena</taxon>
    </lineage>
</organism>
<accession>A0ABS6D6F9</accession>
<dbReference type="InterPro" id="IPR028098">
    <property type="entry name" value="Glyco_trans_4-like_N"/>
</dbReference>
<dbReference type="GO" id="GO:0016757">
    <property type="term" value="F:glycosyltransferase activity"/>
    <property type="evidence" value="ECO:0007669"/>
    <property type="project" value="UniProtKB-KW"/>
</dbReference>
<dbReference type="EMBL" id="JABACJ020000014">
    <property type="protein sequence ID" value="MBU3877058.1"/>
    <property type="molecule type" value="Genomic_DNA"/>
</dbReference>
<comment type="caution">
    <text evidence="3">The sequence shown here is derived from an EMBL/GenBank/DDBJ whole genome shotgun (WGS) entry which is preliminary data.</text>
</comment>
<protein>
    <submittedName>
        <fullName evidence="3">Glycosyltransferase</fullName>
        <ecNumber evidence="3">2.4.-.-</ecNumber>
    </submittedName>
</protein>
<evidence type="ECO:0000259" key="1">
    <source>
        <dbReference type="Pfam" id="PF00534"/>
    </source>
</evidence>
<gene>
    <name evidence="3" type="ORF">HGO97_014705</name>
</gene>
<evidence type="ECO:0000313" key="3">
    <source>
        <dbReference type="EMBL" id="MBU3877058.1"/>
    </source>
</evidence>
<sequence>MKKVKICHFILGFHNGGVEKVIENYFSNMDRTKFELHIVTHIPPDLKKQKVFENMGFIIHRLSYVQGHKISKRNLLEYTELFRNYKFDVVHNHFPENLLPLFFARNYKIKVRILHSHGDYDNAFAKKSKLVKQIYGIGLKFNTMNATHYFACGKRAAETVFGKKNLLKGKVTIVNNAIDIDRFKYNMEQRLKMREELLLGDSFTLGHVGRYEDVKQKNQKLVLEIFKEVLKDIPDAKLIMLGDGEEHEKIVKLSEKMGIKENIIFTGAVPNVPDYLLAMDVFVFPSKFEGFSVATTEAQCSGLPGVMSDTISEMDILGMFDALSLNQSVSEWAAAVISKREFTRRDQSEVIREKGYDIKLEAKKLEEFYCKCV</sequence>
<dbReference type="Pfam" id="PF13439">
    <property type="entry name" value="Glyco_transf_4"/>
    <property type="match status" value="1"/>
</dbReference>